<evidence type="ECO:0000259" key="7">
    <source>
        <dbReference type="Pfam" id="PF01432"/>
    </source>
</evidence>
<evidence type="ECO:0000313" key="10">
    <source>
        <dbReference type="Proteomes" id="UP000290909"/>
    </source>
</evidence>
<dbReference type="EMBL" id="LR215050">
    <property type="protein sequence ID" value="VEU83201.1"/>
    <property type="molecule type" value="Genomic_DNA"/>
</dbReference>
<dbReference type="Gene3D" id="1.10.287.830">
    <property type="entry name" value="putative peptidase helix hairpin domain like"/>
    <property type="match status" value="1"/>
</dbReference>
<dbReference type="InterPro" id="IPR013647">
    <property type="entry name" value="OligopepF_N_dom"/>
</dbReference>
<comment type="cofactor">
    <cofactor evidence="6">
        <name>Zn(2+)</name>
        <dbReference type="ChEBI" id="CHEBI:29105"/>
    </cofactor>
    <text evidence="6">Binds 1 zinc ion.</text>
</comment>
<dbReference type="AlphaFoldDB" id="A0A449BL51"/>
<keyword evidence="1 6" id="KW-0645">Protease</keyword>
<proteinExistence type="inferred from homology"/>
<dbReference type="InterPro" id="IPR042088">
    <property type="entry name" value="OligoPept_F_C"/>
</dbReference>
<dbReference type="GO" id="GO:0004222">
    <property type="term" value="F:metalloendopeptidase activity"/>
    <property type="evidence" value="ECO:0007669"/>
    <property type="project" value="UniProtKB-UniRule"/>
</dbReference>
<evidence type="ECO:0000256" key="6">
    <source>
        <dbReference type="RuleBase" id="RU368091"/>
    </source>
</evidence>
<dbReference type="EC" id="3.4.24.-" evidence="6"/>
<evidence type="ECO:0000256" key="1">
    <source>
        <dbReference type="ARBA" id="ARBA00022670"/>
    </source>
</evidence>
<dbReference type="GO" id="GO:0006518">
    <property type="term" value="P:peptide metabolic process"/>
    <property type="evidence" value="ECO:0007669"/>
    <property type="project" value="TreeGrafter"/>
</dbReference>
<dbReference type="Proteomes" id="UP000290909">
    <property type="component" value="Chromosome"/>
</dbReference>
<organism evidence="9 10">
    <name type="scientific">Acholeplasma hippikon</name>
    <dbReference type="NCBI Taxonomy" id="264636"/>
    <lineage>
        <taxon>Bacteria</taxon>
        <taxon>Bacillati</taxon>
        <taxon>Mycoplasmatota</taxon>
        <taxon>Mollicutes</taxon>
        <taxon>Acholeplasmatales</taxon>
        <taxon>Acholeplasmataceae</taxon>
        <taxon>Acholeplasma</taxon>
    </lineage>
</organism>
<comment type="function">
    <text evidence="6">Has oligopeptidase activity and degrades a variety of small bioactive peptides.</text>
</comment>
<keyword evidence="2 6" id="KW-0479">Metal-binding</keyword>
<evidence type="ECO:0000256" key="3">
    <source>
        <dbReference type="ARBA" id="ARBA00022801"/>
    </source>
</evidence>
<dbReference type="NCBIfam" id="TIGR00181">
    <property type="entry name" value="pepF"/>
    <property type="match status" value="1"/>
</dbReference>
<dbReference type="InterPro" id="IPR004438">
    <property type="entry name" value="Peptidase_M3B"/>
</dbReference>
<evidence type="ECO:0000256" key="2">
    <source>
        <dbReference type="ARBA" id="ARBA00022723"/>
    </source>
</evidence>
<comment type="similarity">
    <text evidence="6">Belongs to the peptidase M3B family.</text>
</comment>
<dbReference type="InterPro" id="IPR001567">
    <property type="entry name" value="Pept_M3A_M3B_dom"/>
</dbReference>
<dbReference type="CDD" id="cd09608">
    <property type="entry name" value="M3B_PepF"/>
    <property type="match status" value="1"/>
</dbReference>
<dbReference type="PANTHER" id="PTHR11804">
    <property type="entry name" value="PROTEASE M3 THIMET OLIGOPEPTIDASE-RELATED"/>
    <property type="match status" value="1"/>
</dbReference>
<dbReference type="KEGG" id="ahk:NCTC10172_01260"/>
<dbReference type="Pfam" id="PF01432">
    <property type="entry name" value="Peptidase_M3"/>
    <property type="match status" value="1"/>
</dbReference>
<feature type="domain" description="Peptidase M3A/M3B catalytic" evidence="7">
    <location>
        <begin position="195"/>
        <end position="569"/>
    </location>
</feature>
<keyword evidence="5 6" id="KW-0482">Metalloprotease</keyword>
<dbReference type="GO" id="GO:0046872">
    <property type="term" value="F:metal ion binding"/>
    <property type="evidence" value="ECO:0007669"/>
    <property type="project" value="UniProtKB-UniRule"/>
</dbReference>
<dbReference type="RefSeq" id="WP_051659075.1">
    <property type="nucleotide sequence ID" value="NZ_LR215050.1"/>
</dbReference>
<feature type="domain" description="Oligopeptidase F N-terminal" evidence="8">
    <location>
        <begin position="101"/>
        <end position="167"/>
    </location>
</feature>
<dbReference type="STRING" id="1408416.GCA_000702765_01260"/>
<dbReference type="Pfam" id="PF08439">
    <property type="entry name" value="Peptidase_M3_N"/>
    <property type="match status" value="1"/>
</dbReference>
<keyword evidence="10" id="KW-1185">Reference proteome</keyword>
<protein>
    <recommendedName>
        <fullName evidence="6">Oligopeptidase F</fullName>
        <ecNumber evidence="6">3.4.24.-</ecNumber>
    </recommendedName>
</protein>
<reference evidence="9 10" key="1">
    <citation type="submission" date="2019-01" db="EMBL/GenBank/DDBJ databases">
        <authorList>
            <consortium name="Pathogen Informatics"/>
        </authorList>
    </citation>
    <scope>NUCLEOTIDE SEQUENCE [LARGE SCALE GENOMIC DNA]</scope>
    <source>
        <strain evidence="9 10">NCTC10172</strain>
    </source>
</reference>
<name>A0A449BL51_9MOLU</name>
<evidence type="ECO:0000313" key="9">
    <source>
        <dbReference type="EMBL" id="VEU83201.1"/>
    </source>
</evidence>
<accession>A0A449BL51</accession>
<gene>
    <name evidence="9" type="primary">pepF1_2</name>
    <name evidence="9" type="ORF">NCTC10172_01260</name>
</gene>
<dbReference type="GO" id="GO:0006508">
    <property type="term" value="P:proteolysis"/>
    <property type="evidence" value="ECO:0007669"/>
    <property type="project" value="UniProtKB-KW"/>
</dbReference>
<keyword evidence="4 6" id="KW-0862">Zinc</keyword>
<dbReference type="PANTHER" id="PTHR11804:SF84">
    <property type="entry name" value="SACCHAROLYSIN"/>
    <property type="match status" value="1"/>
</dbReference>
<keyword evidence="3 6" id="KW-0378">Hydrolase</keyword>
<evidence type="ECO:0000256" key="5">
    <source>
        <dbReference type="ARBA" id="ARBA00023049"/>
    </source>
</evidence>
<dbReference type="Gene3D" id="1.20.140.70">
    <property type="entry name" value="Oligopeptidase f, N-terminal domain"/>
    <property type="match status" value="1"/>
</dbReference>
<sequence length="587" mass="67351">MSKWNLSVFYPNDEAWLKDFELLKTEIQKFSEFEGKLGDFENFKKYHEFDEYITKLIYKVYPYASLGSDLNLKDTEKMTKIRQVSIVLGQLSQITSFISPEIISLGREKVMSFVEQDEFLKPYKFPYEKLFRGESHVLSSKEESVISNYAPIGNVAAQLYQSLAVIDRTDKTITLSNGKEVLVTQAGYRALIEEADNAIDRELIFKTLYERYVDNKSAFAETYNLVLQRANANVKNRKYESALDAALFGNNIPKSVFLNLKDAAYENTAPLKRYIEIRKKALGIKDYKTWDRFIPLAKNDKKYPYEQAKQLFLESIKNFPAEFVKNQIEAVADGYVDAYPQDGKRTGAYSSSMYGHHPFILLNHNDTLDSVFTLAHEAGHSAHSIFSDAAQPMPISDYTIFVAEIASTFNEHALLDYLLTKAETKEEKIELLTMSIDNIHSTFYRQTLFATYEYEANKLVEEGKPINDAVLSKIMIDLYQHYYGLDITKEPGKQYVWAYIPHLFRTPFYVYQYATSFSASLKIYENIKNNVPHAFDNYIAMLKTGGSMYPVDEAKIAGADLTDKNTFLAVVNRLESLLDQLEAVLNS</sequence>
<evidence type="ECO:0000259" key="8">
    <source>
        <dbReference type="Pfam" id="PF08439"/>
    </source>
</evidence>
<dbReference type="InterPro" id="IPR045090">
    <property type="entry name" value="Pept_M3A_M3B"/>
</dbReference>
<dbReference type="Gene3D" id="1.10.1370.20">
    <property type="entry name" value="Oligoendopeptidase f, C-terminal domain"/>
    <property type="match status" value="1"/>
</dbReference>
<dbReference type="SUPFAM" id="SSF55486">
    <property type="entry name" value="Metalloproteases ('zincins'), catalytic domain"/>
    <property type="match status" value="1"/>
</dbReference>
<evidence type="ECO:0000256" key="4">
    <source>
        <dbReference type="ARBA" id="ARBA00022833"/>
    </source>
</evidence>